<feature type="transmembrane region" description="Helical" evidence="8">
    <location>
        <begin position="122"/>
        <end position="145"/>
    </location>
</feature>
<evidence type="ECO:0000259" key="10">
    <source>
        <dbReference type="Pfam" id="PF01529"/>
    </source>
</evidence>
<feature type="transmembrane region" description="Helical" evidence="8">
    <location>
        <begin position="42"/>
        <end position="64"/>
    </location>
</feature>
<dbReference type="PANTHER" id="PTHR12246">
    <property type="entry name" value="PALMITOYLTRANSFERASE ZDHHC16"/>
    <property type="match status" value="1"/>
</dbReference>
<dbReference type="InterPro" id="IPR001594">
    <property type="entry name" value="Palmitoyltrfase_DHHC"/>
</dbReference>
<evidence type="ECO:0000256" key="2">
    <source>
        <dbReference type="ARBA" id="ARBA00008574"/>
    </source>
</evidence>
<comment type="domain">
    <text evidence="8">The DHHC domain is required for palmitoyltransferase activity.</text>
</comment>
<dbReference type="Pfam" id="PF01529">
    <property type="entry name" value="DHHC"/>
    <property type="match status" value="1"/>
</dbReference>
<evidence type="ECO:0000313" key="12">
    <source>
        <dbReference type="Proteomes" id="UP000653305"/>
    </source>
</evidence>
<evidence type="ECO:0000256" key="4">
    <source>
        <dbReference type="ARBA" id="ARBA00022692"/>
    </source>
</evidence>
<feature type="transmembrane region" description="Helical" evidence="8">
    <location>
        <begin position="160"/>
        <end position="181"/>
    </location>
</feature>
<comment type="subcellular location">
    <subcellularLocation>
        <location evidence="1">Endomembrane system</location>
        <topology evidence="1">Multi-pass membrane protein</topology>
    </subcellularLocation>
</comment>
<dbReference type="EC" id="2.3.1.225" evidence="8"/>
<keyword evidence="12" id="KW-1185">Reference proteome</keyword>
<dbReference type="GO" id="GO:0019706">
    <property type="term" value="F:protein-cysteine S-palmitoyltransferase activity"/>
    <property type="evidence" value="ECO:0007669"/>
    <property type="project" value="UniProtKB-EC"/>
</dbReference>
<feature type="transmembrane region" description="Helical" evidence="8">
    <location>
        <begin position="7"/>
        <end position="30"/>
    </location>
</feature>
<comment type="caution">
    <text evidence="11">The sequence shown here is derived from an EMBL/GenBank/DDBJ whole genome shotgun (WGS) entry which is preliminary data.</text>
</comment>
<dbReference type="EMBL" id="BMAC01000257">
    <property type="protein sequence ID" value="GFP91843.1"/>
    <property type="molecule type" value="Genomic_DNA"/>
</dbReference>
<evidence type="ECO:0000256" key="3">
    <source>
        <dbReference type="ARBA" id="ARBA00022679"/>
    </source>
</evidence>
<feature type="domain" description="Palmitoyltransferase DHHC" evidence="10">
    <location>
        <begin position="114"/>
        <end position="195"/>
    </location>
</feature>
<dbReference type="OrthoDB" id="331948at2759"/>
<evidence type="ECO:0000256" key="6">
    <source>
        <dbReference type="ARBA" id="ARBA00023136"/>
    </source>
</evidence>
<name>A0A830C6Y8_9LAMI</name>
<organism evidence="11 12">
    <name type="scientific">Phtheirospermum japonicum</name>
    <dbReference type="NCBI Taxonomy" id="374723"/>
    <lineage>
        <taxon>Eukaryota</taxon>
        <taxon>Viridiplantae</taxon>
        <taxon>Streptophyta</taxon>
        <taxon>Embryophyta</taxon>
        <taxon>Tracheophyta</taxon>
        <taxon>Spermatophyta</taxon>
        <taxon>Magnoliopsida</taxon>
        <taxon>eudicotyledons</taxon>
        <taxon>Gunneridae</taxon>
        <taxon>Pentapetalae</taxon>
        <taxon>asterids</taxon>
        <taxon>lamiids</taxon>
        <taxon>Lamiales</taxon>
        <taxon>Orobanchaceae</taxon>
        <taxon>Orobanchaceae incertae sedis</taxon>
        <taxon>Phtheirospermum</taxon>
    </lineage>
</organism>
<keyword evidence="3 8" id="KW-0808">Transferase</keyword>
<keyword evidence="4 8" id="KW-0812">Transmembrane</keyword>
<proteinExistence type="inferred from homology"/>
<feature type="region of interest" description="Disordered" evidence="9">
    <location>
        <begin position="212"/>
        <end position="244"/>
    </location>
</feature>
<dbReference type="AlphaFoldDB" id="A0A830C6Y8"/>
<evidence type="ECO:0000256" key="1">
    <source>
        <dbReference type="ARBA" id="ARBA00004127"/>
    </source>
</evidence>
<evidence type="ECO:0000256" key="9">
    <source>
        <dbReference type="SAM" id="MobiDB-lite"/>
    </source>
</evidence>
<keyword evidence="6 8" id="KW-0472">Membrane</keyword>
<comment type="similarity">
    <text evidence="2 8">Belongs to the DHHC palmitoyltransferase family.</text>
</comment>
<keyword evidence="5 8" id="KW-1133">Transmembrane helix</keyword>
<dbReference type="PROSITE" id="PS50216">
    <property type="entry name" value="DHHC"/>
    <property type="match status" value="1"/>
</dbReference>
<accession>A0A830C6Y8</accession>
<reference evidence="11" key="1">
    <citation type="submission" date="2020-07" db="EMBL/GenBank/DDBJ databases">
        <title>Ethylene signaling mediates host invasion by parasitic plants.</title>
        <authorList>
            <person name="Yoshida S."/>
        </authorList>
    </citation>
    <scope>NUCLEOTIDE SEQUENCE</scope>
    <source>
        <strain evidence="11">Okayama</strain>
    </source>
</reference>
<comment type="catalytic activity">
    <reaction evidence="8">
        <text>L-cysteinyl-[protein] + hexadecanoyl-CoA = S-hexadecanoyl-L-cysteinyl-[protein] + CoA</text>
        <dbReference type="Rhea" id="RHEA:36683"/>
        <dbReference type="Rhea" id="RHEA-COMP:10131"/>
        <dbReference type="Rhea" id="RHEA-COMP:11032"/>
        <dbReference type="ChEBI" id="CHEBI:29950"/>
        <dbReference type="ChEBI" id="CHEBI:57287"/>
        <dbReference type="ChEBI" id="CHEBI:57379"/>
        <dbReference type="ChEBI" id="CHEBI:74151"/>
        <dbReference type="EC" id="2.3.1.225"/>
    </reaction>
</comment>
<dbReference type="GO" id="GO:0012505">
    <property type="term" value="C:endomembrane system"/>
    <property type="evidence" value="ECO:0007669"/>
    <property type="project" value="UniProtKB-SubCell"/>
</dbReference>
<keyword evidence="7 8" id="KW-0012">Acyltransferase</keyword>
<evidence type="ECO:0000313" key="11">
    <source>
        <dbReference type="EMBL" id="GFP91843.1"/>
    </source>
</evidence>
<evidence type="ECO:0000256" key="8">
    <source>
        <dbReference type="RuleBase" id="RU079119"/>
    </source>
</evidence>
<sequence length="371" mass="40727">MKIKKFLSIPVLAAFILFGFIYYVTVFVFIEDWYGIQSSAGLLNTLIFSVLACLCFFSLLVCVLKDPGGVPSGYVPDVEDNQGPDQELKRNGMHLKRCDKCNANKPPRAHHCRVCRRNYKSFLLLVFYSTAASTYSTTVIICYTLKKNWDFAGSESLKSFHVLCGLVSICSSLVLGTLLAWHIYLTSRNMTTIEPVSALETAGARQRHWAHPSLLGSSKSDPSGSEPSLKGDRVSAPGLQITISPPPTQARTMRILKPGQDQLVTAPTAVSSRYLEIGLCLPHALRLLFLLTLSWRLGSGRGLTRPIWATLLIGISRGLAMVEVDGGSGWLVRPVVDGLAIWGLAIRMTRRGGCWVPGLNRAVGGVALFRW</sequence>
<gene>
    <name evidence="11" type="ORF">PHJA_001328300</name>
</gene>
<dbReference type="Proteomes" id="UP000653305">
    <property type="component" value="Unassembled WGS sequence"/>
</dbReference>
<dbReference type="InterPro" id="IPR039859">
    <property type="entry name" value="PFA4/ZDH16/20/ERF2-like"/>
</dbReference>
<protein>
    <recommendedName>
        <fullName evidence="8">S-acyltransferase</fullName>
        <ecNumber evidence="8">2.3.1.225</ecNumber>
    </recommendedName>
    <alternativeName>
        <fullName evidence="8">Palmitoyltransferase</fullName>
    </alternativeName>
</protein>
<evidence type="ECO:0000256" key="5">
    <source>
        <dbReference type="ARBA" id="ARBA00022989"/>
    </source>
</evidence>
<feature type="compositionally biased region" description="Low complexity" evidence="9">
    <location>
        <begin position="212"/>
        <end position="228"/>
    </location>
</feature>
<evidence type="ECO:0000256" key="7">
    <source>
        <dbReference type="ARBA" id="ARBA00023315"/>
    </source>
</evidence>